<accession>I3STD2</accession>
<name>I3STD2_MEDTR</name>
<organism evidence="1">
    <name type="scientific">Medicago truncatula</name>
    <name type="common">Barrel medic</name>
    <name type="synonym">Medicago tribuloides</name>
    <dbReference type="NCBI Taxonomy" id="3880"/>
    <lineage>
        <taxon>Eukaryota</taxon>
        <taxon>Viridiplantae</taxon>
        <taxon>Streptophyta</taxon>
        <taxon>Embryophyta</taxon>
        <taxon>Tracheophyta</taxon>
        <taxon>Spermatophyta</taxon>
        <taxon>Magnoliopsida</taxon>
        <taxon>eudicotyledons</taxon>
        <taxon>Gunneridae</taxon>
        <taxon>Pentapetalae</taxon>
        <taxon>rosids</taxon>
        <taxon>fabids</taxon>
        <taxon>Fabales</taxon>
        <taxon>Fabaceae</taxon>
        <taxon>Papilionoideae</taxon>
        <taxon>50 kb inversion clade</taxon>
        <taxon>NPAAA clade</taxon>
        <taxon>Hologalegina</taxon>
        <taxon>IRL clade</taxon>
        <taxon>Trifolieae</taxon>
        <taxon>Medicago</taxon>
    </lineage>
</organism>
<sequence>MIFVSAFRLVGMLQPEALLDSFFHGILQHWPVVCSLGVLYYSSAPLA</sequence>
<dbReference type="AlphaFoldDB" id="I3STD2"/>
<evidence type="ECO:0000313" key="1">
    <source>
        <dbReference type="EMBL" id="AFK43524.1"/>
    </source>
</evidence>
<proteinExistence type="evidence at transcript level"/>
<dbReference type="EMBL" id="BT143730">
    <property type="protein sequence ID" value="AFK43524.1"/>
    <property type="molecule type" value="mRNA"/>
</dbReference>
<protein>
    <submittedName>
        <fullName evidence="1">Uncharacterized protein</fullName>
    </submittedName>
</protein>
<reference evidence="1" key="1">
    <citation type="submission" date="2012-05" db="EMBL/GenBank/DDBJ databases">
        <authorList>
            <person name="Krishnakumar V."/>
            <person name="Cheung F."/>
            <person name="Xiao Y."/>
            <person name="Chan A."/>
            <person name="Moskal W.A."/>
            <person name="Town C.D."/>
        </authorList>
    </citation>
    <scope>NUCLEOTIDE SEQUENCE</scope>
</reference>